<proteinExistence type="predicted"/>
<keyword evidence="3" id="KW-1185">Reference proteome</keyword>
<dbReference type="NCBIfam" id="TIGR02893">
    <property type="entry name" value="spore_yabQ"/>
    <property type="match status" value="1"/>
</dbReference>
<keyword evidence="1" id="KW-0472">Membrane</keyword>
<dbReference type="Proteomes" id="UP000723714">
    <property type="component" value="Unassembled WGS sequence"/>
</dbReference>
<name>A0ABS6D4R2_9FIRM</name>
<dbReference type="EMBL" id="JABACJ020000010">
    <property type="protein sequence ID" value="MBU3876456.1"/>
    <property type="molecule type" value="Genomic_DNA"/>
</dbReference>
<accession>A0ABS6D4R2</accession>
<gene>
    <name evidence="2" type="ORF">HGO97_011605</name>
</gene>
<keyword evidence="1" id="KW-1133">Transmembrane helix</keyword>
<feature type="transmembrane region" description="Helical" evidence="1">
    <location>
        <begin position="41"/>
        <end position="60"/>
    </location>
</feature>
<feature type="transmembrane region" description="Helical" evidence="1">
    <location>
        <begin position="12"/>
        <end position="29"/>
    </location>
</feature>
<feature type="transmembrane region" description="Helical" evidence="1">
    <location>
        <begin position="72"/>
        <end position="92"/>
    </location>
</feature>
<evidence type="ECO:0000313" key="2">
    <source>
        <dbReference type="EMBL" id="MBU3876456.1"/>
    </source>
</evidence>
<evidence type="ECO:0000256" key="1">
    <source>
        <dbReference type="SAM" id="Phobius"/>
    </source>
</evidence>
<keyword evidence="1" id="KW-0812">Transmembrane</keyword>
<reference evidence="2 3" key="1">
    <citation type="submission" date="2021-06" db="EMBL/GenBank/DDBJ databases">
        <title>Faecalicatena sp. nov. isolated from porcine feces.</title>
        <authorList>
            <person name="Oh B.S."/>
            <person name="Lee J.H."/>
        </authorList>
    </citation>
    <scope>NUCLEOTIDE SEQUENCE [LARGE SCALE GENOMIC DNA]</scope>
    <source>
        <strain evidence="2 3">AGMB00832</strain>
    </source>
</reference>
<evidence type="ECO:0000313" key="3">
    <source>
        <dbReference type="Proteomes" id="UP000723714"/>
    </source>
</evidence>
<sequence length="110" mass="12672">MMLGIGKEALIFLYAGLSGIVVLLCYQLLRLFRRLVGHHIIVVNLEDLLYWLGVSVYLFRQMYRTTYGSIRWFFVLGVVCGIILANSALSLAKKMYEKIKKGLEKRGKNR</sequence>
<protein>
    <submittedName>
        <fullName evidence="2">Spore cortex biosynthesis protein YabQ</fullName>
    </submittedName>
</protein>
<dbReference type="RefSeq" id="WP_216241821.1">
    <property type="nucleotide sequence ID" value="NZ_JABACJ020000010.1"/>
</dbReference>
<dbReference type="Pfam" id="PF09578">
    <property type="entry name" value="Spore_YabQ"/>
    <property type="match status" value="1"/>
</dbReference>
<comment type="caution">
    <text evidence="2">The sequence shown here is derived from an EMBL/GenBank/DDBJ whole genome shotgun (WGS) entry which is preliminary data.</text>
</comment>
<dbReference type="InterPro" id="IPR019074">
    <property type="entry name" value="YabQ"/>
</dbReference>
<organism evidence="2 3">
    <name type="scientific">Faecalicatena faecalis</name>
    <dbReference type="NCBI Taxonomy" id="2726362"/>
    <lineage>
        <taxon>Bacteria</taxon>
        <taxon>Bacillati</taxon>
        <taxon>Bacillota</taxon>
        <taxon>Clostridia</taxon>
        <taxon>Lachnospirales</taxon>
        <taxon>Lachnospiraceae</taxon>
        <taxon>Faecalicatena</taxon>
    </lineage>
</organism>